<sequence length="95" mass="10743">MSNNSLYLVQSCYSNTLQHIQQLQSVYTTGDALVLMGEAVLHIADEQIQKLGTCFVLDNDAQILGCDVHFNHMHVCTYAEFADLCLKYQRCITLK</sequence>
<evidence type="ECO:0008006" key="3">
    <source>
        <dbReference type="Google" id="ProtNLM"/>
    </source>
</evidence>
<proteinExistence type="predicted"/>
<evidence type="ECO:0000313" key="2">
    <source>
        <dbReference type="Proteomes" id="UP000185753"/>
    </source>
</evidence>
<dbReference type="AlphaFoldDB" id="A0A1A7R870"/>
<dbReference type="Gene3D" id="3.40.1260.10">
    <property type="entry name" value="DsrEFH-like"/>
    <property type="match status" value="1"/>
</dbReference>
<dbReference type="EMBL" id="LZDS01000028">
    <property type="protein sequence ID" value="OBX27688.1"/>
    <property type="molecule type" value="Genomic_DNA"/>
</dbReference>
<evidence type="ECO:0000313" key="1">
    <source>
        <dbReference type="EMBL" id="OBX27688.1"/>
    </source>
</evidence>
<gene>
    <name evidence="1" type="ORF">A9J31_08355</name>
</gene>
<dbReference type="SUPFAM" id="SSF75169">
    <property type="entry name" value="DsrEFH-like"/>
    <property type="match status" value="1"/>
</dbReference>
<dbReference type="InterPro" id="IPR027396">
    <property type="entry name" value="DsrEFH-like"/>
</dbReference>
<keyword evidence="2" id="KW-1185">Reference proteome</keyword>
<dbReference type="STRING" id="1443941.A9J31_08355"/>
<dbReference type="InterPro" id="IPR007215">
    <property type="entry name" value="Sulphur_relay_TusB/DsrH"/>
</dbReference>
<dbReference type="Proteomes" id="UP000185753">
    <property type="component" value="Unassembled WGS sequence"/>
</dbReference>
<protein>
    <recommendedName>
        <fullName evidence="3">Sulfur relay protein TusB</fullName>
    </recommendedName>
</protein>
<dbReference type="GO" id="GO:0005737">
    <property type="term" value="C:cytoplasm"/>
    <property type="evidence" value="ECO:0007669"/>
    <property type="project" value="InterPro"/>
</dbReference>
<dbReference type="OrthoDB" id="6710413at2"/>
<reference evidence="2" key="1">
    <citation type="submission" date="2016-06" db="EMBL/GenBank/DDBJ databases">
        <authorList>
            <person name="Radolfova-Krizova L."/>
            <person name="Nemec A."/>
        </authorList>
    </citation>
    <scope>NUCLEOTIDE SEQUENCE [LARGE SCALE GENOMIC DNA]</scope>
    <source>
        <strain evidence="2">ANC 4275</strain>
    </source>
</reference>
<dbReference type="RefSeq" id="WP_067766451.1">
    <property type="nucleotide sequence ID" value="NZ_CP183909.1"/>
</dbReference>
<comment type="caution">
    <text evidence="1">The sequence shown here is derived from an EMBL/GenBank/DDBJ whole genome shotgun (WGS) entry which is preliminary data.</text>
</comment>
<accession>A0A1A7R870</accession>
<dbReference type="Pfam" id="PF04077">
    <property type="entry name" value="DsrH"/>
    <property type="match status" value="1"/>
</dbReference>
<dbReference type="GO" id="GO:0002143">
    <property type="term" value="P:tRNA wobble position uridine thiolation"/>
    <property type="evidence" value="ECO:0007669"/>
    <property type="project" value="InterPro"/>
</dbReference>
<name>A0A1A7R870_9GAMM</name>
<organism evidence="1 2">
    <name type="scientific">Acinetobacter gandensis</name>
    <dbReference type="NCBI Taxonomy" id="1443941"/>
    <lineage>
        <taxon>Bacteria</taxon>
        <taxon>Pseudomonadati</taxon>
        <taxon>Pseudomonadota</taxon>
        <taxon>Gammaproteobacteria</taxon>
        <taxon>Moraxellales</taxon>
        <taxon>Moraxellaceae</taxon>
        <taxon>Acinetobacter</taxon>
    </lineage>
</organism>